<dbReference type="EMBL" id="AP011770">
    <property type="protein sequence ID" value="BAL57229.1"/>
    <property type="molecule type" value="Genomic_DNA"/>
</dbReference>
<proteinExistence type="predicted"/>
<evidence type="ECO:0008006" key="5">
    <source>
        <dbReference type="Google" id="ProtNLM"/>
    </source>
</evidence>
<keyword evidence="1" id="KW-0472">Membrane</keyword>
<keyword evidence="1" id="KW-1133">Transmembrane helix</keyword>
<keyword evidence="2" id="KW-0732">Signal</keyword>
<keyword evidence="1" id="KW-0812">Transmembrane</keyword>
<feature type="transmembrane region" description="Helical" evidence="1">
    <location>
        <begin position="165"/>
        <end position="187"/>
    </location>
</feature>
<sequence length="190" mass="20135">MLLLSLLSGIFPISQPAQAQQPTGSIPTVTGTPPGPMVTLYENLEIVNVYSGPDMYIYPPVGVMLRGQSLPALGRSADTDWIMIAYPGVPGGVAWIYGPWVSLSPGELPIVTPPPTPTPRATAAINPTLVASYLGSSTPTHLPTFTPAPPVEVPQFSQTDISPSFPVGLLIVLFALIGTFGMIFLLVRRR</sequence>
<gene>
    <name evidence="3" type="ORF">HGMM_F48D12C28</name>
    <name evidence="4" type="ORF">HGMM_F54B02C12</name>
</gene>
<name>H5SPG1_9CHLR</name>
<evidence type="ECO:0000313" key="3">
    <source>
        <dbReference type="EMBL" id="BAL57229.1"/>
    </source>
</evidence>
<protein>
    <recommendedName>
        <fullName evidence="5">SH3b domain-containing protein</fullName>
    </recommendedName>
</protein>
<evidence type="ECO:0000256" key="1">
    <source>
        <dbReference type="SAM" id="Phobius"/>
    </source>
</evidence>
<dbReference type="AlphaFoldDB" id="H5SPG1"/>
<evidence type="ECO:0000256" key="2">
    <source>
        <dbReference type="SAM" id="SignalP"/>
    </source>
</evidence>
<feature type="chain" id="PRO_5010834927" description="SH3b domain-containing protein" evidence="2">
    <location>
        <begin position="20"/>
        <end position="190"/>
    </location>
</feature>
<reference evidence="4" key="2">
    <citation type="journal article" date="2012" name="PLoS ONE">
        <title>A Deeply Branching Thermophilic Bacterium with an Ancient Acetyl-CoA Pathway Dominates a Subsurface Ecosystem.</title>
        <authorList>
            <person name="Takami H."/>
            <person name="Noguchi H."/>
            <person name="Takaki Y."/>
            <person name="Uchiyama I."/>
            <person name="Toyoda A."/>
            <person name="Nishi S."/>
            <person name="Chee G.-J."/>
            <person name="Arai W."/>
            <person name="Nunoura T."/>
            <person name="Itoh T."/>
            <person name="Hattori M."/>
            <person name="Takai K."/>
        </authorList>
    </citation>
    <scope>NUCLEOTIDE SEQUENCE</scope>
</reference>
<evidence type="ECO:0000313" key="4">
    <source>
        <dbReference type="EMBL" id="BAL58047.1"/>
    </source>
</evidence>
<accession>H5SPG1</accession>
<dbReference type="EMBL" id="AP011792">
    <property type="protein sequence ID" value="BAL58047.1"/>
    <property type="molecule type" value="Genomic_DNA"/>
</dbReference>
<reference evidence="4" key="1">
    <citation type="journal article" date="2005" name="Environ. Microbiol.">
        <title>Genetic and functional properties of uncultivated thermophilic crenarchaeotes from a subsurface gold mine as revealed by analysis of genome fragments.</title>
        <authorList>
            <person name="Nunoura T."/>
            <person name="Hirayama H."/>
            <person name="Takami H."/>
            <person name="Oida H."/>
            <person name="Nishi S."/>
            <person name="Shimamura S."/>
            <person name="Suzuki Y."/>
            <person name="Inagaki F."/>
            <person name="Takai K."/>
            <person name="Nealson K.H."/>
            <person name="Horikoshi K."/>
        </authorList>
    </citation>
    <scope>NUCLEOTIDE SEQUENCE</scope>
</reference>
<organism evidence="4">
    <name type="scientific">uncultured Chloroflexota bacterium</name>
    <dbReference type="NCBI Taxonomy" id="166587"/>
    <lineage>
        <taxon>Bacteria</taxon>
        <taxon>Bacillati</taxon>
        <taxon>Chloroflexota</taxon>
        <taxon>environmental samples</taxon>
    </lineage>
</organism>
<feature type="signal peptide" evidence="2">
    <location>
        <begin position="1"/>
        <end position="19"/>
    </location>
</feature>